<dbReference type="NCBIfam" id="NF003831">
    <property type="entry name" value="PRK05419.1-2"/>
    <property type="match status" value="1"/>
</dbReference>
<comment type="caution">
    <text evidence="10">The sequence shown here is derived from an EMBL/GenBank/DDBJ whole genome shotgun (WGS) entry which is preliminary data.</text>
</comment>
<keyword evidence="8" id="KW-0285">Flavoprotein</keyword>
<evidence type="ECO:0000313" key="11">
    <source>
        <dbReference type="Proteomes" id="UP001501479"/>
    </source>
</evidence>
<keyword evidence="3 8" id="KW-0349">Heme</keyword>
<organism evidence="10 11">
    <name type="scientific">Oceanisphaera sediminis</name>
    <dbReference type="NCBI Taxonomy" id="981381"/>
    <lineage>
        <taxon>Bacteria</taxon>
        <taxon>Pseudomonadati</taxon>
        <taxon>Pseudomonadota</taxon>
        <taxon>Gammaproteobacteria</taxon>
        <taxon>Aeromonadales</taxon>
        <taxon>Aeromonadaceae</taxon>
        <taxon>Oceanisphaera</taxon>
    </lineage>
</organism>
<name>A0ABP7EH05_9GAMM</name>
<evidence type="ECO:0000256" key="8">
    <source>
        <dbReference type="HAMAP-Rule" id="MF_01207"/>
    </source>
</evidence>
<keyword evidence="4 8" id="KW-0812">Transmembrane</keyword>
<feature type="transmembrane region" description="Helical" evidence="8">
    <location>
        <begin position="116"/>
        <end position="137"/>
    </location>
</feature>
<keyword evidence="2 8" id="KW-0813">Transport</keyword>
<feature type="transmembrane region" description="Helical" evidence="8">
    <location>
        <begin position="149"/>
        <end position="166"/>
    </location>
</feature>
<feature type="transmembrane region" description="Helical" evidence="8">
    <location>
        <begin position="80"/>
        <end position="104"/>
    </location>
</feature>
<accession>A0ABP7EH05</accession>
<keyword evidence="8" id="KW-1003">Cell membrane</keyword>
<evidence type="ECO:0000256" key="4">
    <source>
        <dbReference type="ARBA" id="ARBA00022692"/>
    </source>
</evidence>
<keyword evidence="5 8" id="KW-1133">Transmembrane helix</keyword>
<keyword evidence="7 8" id="KW-0472">Membrane</keyword>
<evidence type="ECO:0000256" key="7">
    <source>
        <dbReference type="ARBA" id="ARBA00023136"/>
    </source>
</evidence>
<evidence type="ECO:0000256" key="6">
    <source>
        <dbReference type="ARBA" id="ARBA00023004"/>
    </source>
</evidence>
<feature type="transmembrane region" description="Helical" evidence="8">
    <location>
        <begin position="172"/>
        <end position="188"/>
    </location>
</feature>
<keyword evidence="8" id="KW-0479">Metal-binding</keyword>
<keyword evidence="8" id="KW-0249">Electron transport</keyword>
<comment type="cofactor">
    <cofactor evidence="8">
        <name>heme b</name>
        <dbReference type="ChEBI" id="CHEBI:60344"/>
    </cofactor>
    <text evidence="8">Binds 1 heme b (iron(II)-protoporphyrin IX) group per subunit.</text>
</comment>
<evidence type="ECO:0000256" key="1">
    <source>
        <dbReference type="ARBA" id="ARBA00004141"/>
    </source>
</evidence>
<keyword evidence="11" id="KW-1185">Reference proteome</keyword>
<evidence type="ECO:0000259" key="9">
    <source>
        <dbReference type="Pfam" id="PF01794"/>
    </source>
</evidence>
<dbReference type="Proteomes" id="UP001501479">
    <property type="component" value="Unassembled WGS sequence"/>
</dbReference>
<comment type="function">
    <text evidence="8">Part of the MsrPQ system that repairs oxidized periplasmic proteins containing methionine sulfoxide residues (Met-O), using respiratory chain electrons. Thus protects these proteins from oxidative-stress damage caused by reactive species of oxygen and chlorine generated by the host defense mechanisms. MsrPQ is essential for the maintenance of envelope integrity under bleach stress, rescuing a wide series of structurally unrelated periplasmic proteins from methionine oxidation. MsrQ provides electrons for reduction to the reductase catalytic subunit MsrP, using the quinone pool of the respiratory chain.</text>
</comment>
<feature type="domain" description="Ferric oxidoreductase" evidence="9">
    <location>
        <begin position="48"/>
        <end position="159"/>
    </location>
</feature>
<keyword evidence="8" id="KW-0288">FMN</keyword>
<gene>
    <name evidence="8 10" type="primary">msrQ</name>
    <name evidence="10" type="ORF">GCM10022421_29040</name>
</gene>
<comment type="similarity">
    <text evidence="8">Belongs to the MsrQ family.</text>
</comment>
<evidence type="ECO:0000313" key="10">
    <source>
        <dbReference type="EMBL" id="GAA3719027.1"/>
    </source>
</evidence>
<comment type="subcellular location">
    <subcellularLocation>
        <location evidence="8">Cell membrane</location>
        <topology evidence="8">Multi-pass membrane protein</topology>
    </subcellularLocation>
    <subcellularLocation>
        <location evidence="1">Membrane</location>
        <topology evidence="1">Multi-pass membrane protein</topology>
    </subcellularLocation>
</comment>
<dbReference type="InterPro" id="IPR013130">
    <property type="entry name" value="Fe3_Rdtase_TM_dom"/>
</dbReference>
<evidence type="ECO:0000256" key="5">
    <source>
        <dbReference type="ARBA" id="ARBA00022989"/>
    </source>
</evidence>
<dbReference type="EMBL" id="BAABDS010000040">
    <property type="protein sequence ID" value="GAA3719027.1"/>
    <property type="molecule type" value="Genomic_DNA"/>
</dbReference>
<dbReference type="PANTHER" id="PTHR36964">
    <property type="entry name" value="PROTEIN-METHIONINE-SULFOXIDE REDUCTASE HEME-BINDING SUBUNIT MSRQ"/>
    <property type="match status" value="1"/>
</dbReference>
<evidence type="ECO:0000256" key="2">
    <source>
        <dbReference type="ARBA" id="ARBA00022448"/>
    </source>
</evidence>
<feature type="transmembrane region" description="Helical" evidence="8">
    <location>
        <begin position="7"/>
        <end position="30"/>
    </location>
</feature>
<proteinExistence type="inferred from homology"/>
<evidence type="ECO:0000256" key="3">
    <source>
        <dbReference type="ARBA" id="ARBA00022617"/>
    </source>
</evidence>
<feature type="transmembrane region" description="Helical" evidence="8">
    <location>
        <begin position="50"/>
        <end position="68"/>
    </location>
</feature>
<comment type="cofactor">
    <cofactor evidence="8">
        <name>FMN</name>
        <dbReference type="ChEBI" id="CHEBI:58210"/>
    </cofactor>
    <text evidence="8">Binds 1 FMN per subunit.</text>
</comment>
<protein>
    <recommendedName>
        <fullName evidence="8">Protein-methionine-sulfoxide reductase heme-binding subunit MsrQ</fullName>
    </recommendedName>
    <alternativeName>
        <fullName evidence="8">Flavocytochrome MsrQ</fullName>
    </alternativeName>
</protein>
<reference evidence="11" key="1">
    <citation type="journal article" date="2019" name="Int. J. Syst. Evol. Microbiol.">
        <title>The Global Catalogue of Microorganisms (GCM) 10K type strain sequencing project: providing services to taxonomists for standard genome sequencing and annotation.</title>
        <authorList>
            <consortium name="The Broad Institute Genomics Platform"/>
            <consortium name="The Broad Institute Genome Sequencing Center for Infectious Disease"/>
            <person name="Wu L."/>
            <person name="Ma J."/>
        </authorList>
    </citation>
    <scope>NUCLEOTIDE SEQUENCE [LARGE SCALE GENOMIC DNA]</scope>
    <source>
        <strain evidence="11">JCM 17329</strain>
    </source>
</reference>
<dbReference type="InterPro" id="IPR022837">
    <property type="entry name" value="MsrQ-like"/>
</dbReference>
<dbReference type="PANTHER" id="PTHR36964:SF1">
    <property type="entry name" value="PROTEIN-METHIONINE-SULFOXIDE REDUCTASE HEME-BINDING SUBUNIT MSRQ"/>
    <property type="match status" value="1"/>
</dbReference>
<comment type="subunit">
    <text evidence="8">Heterodimer of a catalytic subunit (MsrP) and a heme-binding subunit (MsrQ).</text>
</comment>
<dbReference type="Pfam" id="PF01794">
    <property type="entry name" value="Ferric_reduct"/>
    <property type="match status" value="1"/>
</dbReference>
<sequence>MKLTPKGLLWLKVGLHAAAVLPLLWLPWAFEVGRFSADPVPELLQFLGDWSLRLLLLTLCISPLAKKLKNGGLIKVRRLLGLWCFTYASLHLLVWLLLDLQLAWGQIGEEIVKRGFITLGMVSWVVLLLLALTSTRGWQRRLGPRWQRLHNWVYLPALLIPIHFWWGVKSGWMEPAFYLALSLGLLWWRRDKLKRWWRTRLKARSEKKAVKSKA</sequence>
<dbReference type="RefSeq" id="WP_344965483.1">
    <property type="nucleotide sequence ID" value="NZ_BAABDS010000040.1"/>
</dbReference>
<dbReference type="HAMAP" id="MF_01207">
    <property type="entry name" value="MsrQ"/>
    <property type="match status" value="1"/>
</dbReference>
<keyword evidence="6 8" id="KW-0408">Iron</keyword>